<gene>
    <name evidence="2" type="ORF">GGR28_000775</name>
</gene>
<reference evidence="2 3" key="1">
    <citation type="submission" date="2020-08" db="EMBL/GenBank/DDBJ databases">
        <title>Genomic Encyclopedia of Type Strains, Phase IV (KMG-IV): sequencing the most valuable type-strain genomes for metagenomic binning, comparative biology and taxonomic classification.</title>
        <authorList>
            <person name="Goeker M."/>
        </authorList>
    </citation>
    <scope>NUCLEOTIDE SEQUENCE [LARGE SCALE GENOMIC DNA]</scope>
    <source>
        <strain evidence="2 3">DSM 105137</strain>
    </source>
</reference>
<dbReference type="RefSeq" id="WP_183494394.1">
    <property type="nucleotide sequence ID" value="NZ_JACIFF010000001.1"/>
</dbReference>
<dbReference type="EMBL" id="JACIFF010000001">
    <property type="protein sequence ID" value="MBB4078174.1"/>
    <property type="molecule type" value="Genomic_DNA"/>
</dbReference>
<evidence type="ECO:0000313" key="3">
    <source>
        <dbReference type="Proteomes" id="UP000576209"/>
    </source>
</evidence>
<name>A0A840DY65_9BACT</name>
<keyword evidence="1" id="KW-1133">Transmembrane helix</keyword>
<accession>A0A840DY65</accession>
<keyword evidence="1" id="KW-0812">Transmembrane</keyword>
<dbReference type="Proteomes" id="UP000576209">
    <property type="component" value="Unassembled WGS sequence"/>
</dbReference>
<proteinExistence type="predicted"/>
<feature type="transmembrane region" description="Helical" evidence="1">
    <location>
        <begin position="73"/>
        <end position="99"/>
    </location>
</feature>
<dbReference type="AlphaFoldDB" id="A0A840DY65"/>
<protein>
    <submittedName>
        <fullName evidence="2">Uncharacterized protein</fullName>
    </submittedName>
</protein>
<comment type="caution">
    <text evidence="2">The sequence shown here is derived from an EMBL/GenBank/DDBJ whole genome shotgun (WGS) entry which is preliminary data.</text>
</comment>
<keyword evidence="1" id="KW-0472">Membrane</keyword>
<evidence type="ECO:0000313" key="2">
    <source>
        <dbReference type="EMBL" id="MBB4078174.1"/>
    </source>
</evidence>
<evidence type="ECO:0000256" key="1">
    <source>
        <dbReference type="SAM" id="Phobius"/>
    </source>
</evidence>
<feature type="transmembrane region" description="Helical" evidence="1">
    <location>
        <begin position="145"/>
        <end position="165"/>
    </location>
</feature>
<sequence>MSRTVHTPISDLRHIRHLMERSRYFIGLSGLSGVGAGCFALLGIAAVVAYQWAGGSDLVFITEDVRLNAPHPWGISPLMFLLTNAAVVVSGALACGYFFTRRRVIRLGYTIQDPKTYKLVVNICVPLAVGGIFCLALVYHAQGGLIGPTTLVFYGLALLNGSNFATEELRTLGYMELALGLLSLFFVGYGLYFWALGFGVFHIAYGIWMYLKYDAA</sequence>
<feature type="transmembrane region" description="Helical" evidence="1">
    <location>
        <begin position="177"/>
        <end position="210"/>
    </location>
</feature>
<organism evidence="2 3">
    <name type="scientific">Neolewinella aquimaris</name>
    <dbReference type="NCBI Taxonomy" id="1835722"/>
    <lineage>
        <taxon>Bacteria</taxon>
        <taxon>Pseudomonadati</taxon>
        <taxon>Bacteroidota</taxon>
        <taxon>Saprospiria</taxon>
        <taxon>Saprospirales</taxon>
        <taxon>Lewinellaceae</taxon>
        <taxon>Neolewinella</taxon>
    </lineage>
</organism>
<feature type="transmembrane region" description="Helical" evidence="1">
    <location>
        <begin position="24"/>
        <end position="53"/>
    </location>
</feature>
<keyword evidence="3" id="KW-1185">Reference proteome</keyword>
<feature type="transmembrane region" description="Helical" evidence="1">
    <location>
        <begin position="119"/>
        <end position="139"/>
    </location>
</feature>